<dbReference type="EMBL" id="LAZR01011149">
    <property type="protein sequence ID" value="KKM63167.1"/>
    <property type="molecule type" value="Genomic_DNA"/>
</dbReference>
<evidence type="ECO:0000313" key="1">
    <source>
        <dbReference type="EMBL" id="KKM63167.1"/>
    </source>
</evidence>
<sequence length="44" mass="5435">KNTDYLIINNSEITELWKNHISYNSYFKELIINLTYFSLYRVPY</sequence>
<gene>
    <name evidence="1" type="ORF">LCGC14_1514240</name>
</gene>
<protein>
    <submittedName>
        <fullName evidence="1">Uncharacterized protein</fullName>
    </submittedName>
</protein>
<comment type="caution">
    <text evidence="1">The sequence shown here is derived from an EMBL/GenBank/DDBJ whole genome shotgun (WGS) entry which is preliminary data.</text>
</comment>
<proteinExistence type="predicted"/>
<accession>A0A0F9M1M3</accession>
<name>A0A0F9M1M3_9ZZZZ</name>
<organism evidence="1">
    <name type="scientific">marine sediment metagenome</name>
    <dbReference type="NCBI Taxonomy" id="412755"/>
    <lineage>
        <taxon>unclassified sequences</taxon>
        <taxon>metagenomes</taxon>
        <taxon>ecological metagenomes</taxon>
    </lineage>
</organism>
<reference evidence="1" key="1">
    <citation type="journal article" date="2015" name="Nature">
        <title>Complex archaea that bridge the gap between prokaryotes and eukaryotes.</title>
        <authorList>
            <person name="Spang A."/>
            <person name="Saw J.H."/>
            <person name="Jorgensen S.L."/>
            <person name="Zaremba-Niedzwiedzka K."/>
            <person name="Martijn J."/>
            <person name="Lind A.E."/>
            <person name="van Eijk R."/>
            <person name="Schleper C."/>
            <person name="Guy L."/>
            <person name="Ettema T.J."/>
        </authorList>
    </citation>
    <scope>NUCLEOTIDE SEQUENCE</scope>
</reference>
<feature type="non-terminal residue" evidence="1">
    <location>
        <position position="1"/>
    </location>
</feature>
<dbReference type="AlphaFoldDB" id="A0A0F9M1M3"/>